<evidence type="ECO:0000256" key="9">
    <source>
        <dbReference type="ARBA" id="ARBA00057994"/>
    </source>
</evidence>
<comment type="subcellular location">
    <subcellularLocation>
        <location evidence="1 13 14">Nucleus</location>
    </subcellularLocation>
</comment>
<dbReference type="InterPro" id="IPR020479">
    <property type="entry name" value="HD_metazoa"/>
</dbReference>
<keyword evidence="6" id="KW-0804">Transcription</keyword>
<dbReference type="GO" id="GO:0000981">
    <property type="term" value="F:DNA-binding transcription factor activity, RNA polymerase II-specific"/>
    <property type="evidence" value="ECO:0007669"/>
    <property type="project" value="InterPro"/>
</dbReference>
<dbReference type="SUPFAM" id="SSF46689">
    <property type="entry name" value="Homeodomain-like"/>
    <property type="match status" value="1"/>
</dbReference>
<evidence type="ECO:0000313" key="17">
    <source>
        <dbReference type="Ensembl" id="ENSNGAP00000008595.1"/>
    </source>
</evidence>
<feature type="compositionally biased region" description="Basic and acidic residues" evidence="15">
    <location>
        <begin position="79"/>
        <end position="88"/>
    </location>
</feature>
<dbReference type="SMART" id="SM00389">
    <property type="entry name" value="HOX"/>
    <property type="match status" value="1"/>
</dbReference>
<dbReference type="Pfam" id="PF00046">
    <property type="entry name" value="Homeodomain"/>
    <property type="match status" value="1"/>
</dbReference>
<accession>A0A8C6QY22</accession>
<evidence type="ECO:0000256" key="8">
    <source>
        <dbReference type="ARBA" id="ARBA00043992"/>
    </source>
</evidence>
<dbReference type="InterPro" id="IPR009057">
    <property type="entry name" value="Homeodomain-like_sf"/>
</dbReference>
<dbReference type="GeneTree" id="ENSGT00670000098076"/>
<feature type="region of interest" description="Disordered" evidence="15">
    <location>
        <begin position="1"/>
        <end position="93"/>
    </location>
</feature>
<evidence type="ECO:0000256" key="5">
    <source>
        <dbReference type="ARBA" id="ARBA00023155"/>
    </source>
</evidence>
<dbReference type="OMA" id="MCATRND"/>
<dbReference type="Proteomes" id="UP000694381">
    <property type="component" value="Unassembled WGS sequence"/>
</dbReference>
<reference evidence="17" key="2">
    <citation type="submission" date="2025-09" db="UniProtKB">
        <authorList>
            <consortium name="Ensembl"/>
        </authorList>
    </citation>
    <scope>IDENTIFICATION</scope>
</reference>
<dbReference type="PROSITE" id="PS00027">
    <property type="entry name" value="HOMEOBOX_1"/>
    <property type="match status" value="1"/>
</dbReference>
<name>A0A8C6QY22_NANGA</name>
<reference evidence="17" key="1">
    <citation type="submission" date="2025-08" db="UniProtKB">
        <authorList>
            <consortium name="Ensembl"/>
        </authorList>
    </citation>
    <scope>IDENTIFICATION</scope>
</reference>
<dbReference type="AlphaFoldDB" id="A0A8C6QY22"/>
<keyword evidence="2" id="KW-0677">Repeat</keyword>
<dbReference type="InterPro" id="IPR017970">
    <property type="entry name" value="Homeobox_CS"/>
</dbReference>
<evidence type="ECO:0000256" key="1">
    <source>
        <dbReference type="ARBA" id="ARBA00004123"/>
    </source>
</evidence>
<evidence type="ECO:0000256" key="7">
    <source>
        <dbReference type="ARBA" id="ARBA00023242"/>
    </source>
</evidence>
<comment type="function">
    <text evidence="9">Transcription regulator involved in inner cell mass and embryonic stem (ES) cells proliferation and self-renewal. Imposes pluripotency on ES cells and prevents their differentiation towards extraembryonic endoderm and trophectoderm lineages. Blocks bone morphogenetic protein-induced mesoderm differentiation of ES cells by physically interacting with SMAD1 and interfering with the recruitment of coactivators to the active SMAD transcriptional complexes. Acts as a transcriptional activator or repressor. Binds optimally to the DNA consensus sequence 5'-TAAT[GT][GT]-3' or 5'-[CG][GA][CG]C[GC]ATTAN[GC]-3'. Binds to the POU5F1/OCT4 promoter. Able to autorepress its expression in differentiating (ES) cells: binds to its own promoter following interaction with ZNF281/ZFP281, leading to recruitment of the NuRD complex and subsequent repression of expression. When overexpressed, promotes cells to enter into S phase and proliferation.</text>
</comment>
<evidence type="ECO:0000256" key="14">
    <source>
        <dbReference type="RuleBase" id="RU000682"/>
    </source>
</evidence>
<keyword evidence="4 13" id="KW-0238">DNA-binding</keyword>
<evidence type="ECO:0000256" key="12">
    <source>
        <dbReference type="ARBA" id="ARBA00080757"/>
    </source>
</evidence>
<gene>
    <name evidence="17" type="primary">Nanog</name>
</gene>
<evidence type="ECO:0000256" key="11">
    <source>
        <dbReference type="ARBA" id="ARBA00072295"/>
    </source>
</evidence>
<evidence type="ECO:0000259" key="16">
    <source>
        <dbReference type="PROSITE" id="PS50071"/>
    </source>
</evidence>
<dbReference type="InterPro" id="IPR050460">
    <property type="entry name" value="Distal-less_Homeobox_TF"/>
</dbReference>
<evidence type="ECO:0000313" key="18">
    <source>
        <dbReference type="Proteomes" id="UP000694381"/>
    </source>
</evidence>
<evidence type="ECO:0000256" key="13">
    <source>
        <dbReference type="PROSITE-ProRule" id="PRU00108"/>
    </source>
</evidence>
<dbReference type="PANTHER" id="PTHR24327">
    <property type="entry name" value="HOMEOBOX PROTEIN"/>
    <property type="match status" value="1"/>
</dbReference>
<comment type="similarity">
    <text evidence="8">Belongs to the Nanog homeobox family.</text>
</comment>
<dbReference type="PANTHER" id="PTHR24327:SF72">
    <property type="entry name" value="HOMEOBOX PROTEIN NANOG"/>
    <property type="match status" value="1"/>
</dbReference>
<dbReference type="Gene3D" id="1.10.10.60">
    <property type="entry name" value="Homeodomain-like"/>
    <property type="match status" value="1"/>
</dbReference>
<keyword evidence="18" id="KW-1185">Reference proteome</keyword>
<dbReference type="CDD" id="cd00086">
    <property type="entry name" value="homeodomain"/>
    <property type="match status" value="1"/>
</dbReference>
<dbReference type="FunFam" id="1.10.10.60:FF:000203">
    <property type="entry name" value="Nanog homeobox transcription factor"/>
    <property type="match status" value="1"/>
</dbReference>
<comment type="subunit">
    <text evidence="10">Interacts with SMAD1. Interacts with SALL4. Interacts with ZNF281/ZFP281. Interacts with PCGF1. Interacts with ESRRB; reciprocally modulates their transcriptional activities. Interacts with NSD2.</text>
</comment>
<evidence type="ECO:0000256" key="15">
    <source>
        <dbReference type="SAM" id="MobiDB-lite"/>
    </source>
</evidence>
<dbReference type="InterPro" id="IPR001356">
    <property type="entry name" value="HD"/>
</dbReference>
<organism evidence="17 18">
    <name type="scientific">Nannospalax galili</name>
    <name type="common">Northern Israeli blind subterranean mole rat</name>
    <name type="synonym">Spalax galili</name>
    <dbReference type="NCBI Taxonomy" id="1026970"/>
    <lineage>
        <taxon>Eukaryota</taxon>
        <taxon>Metazoa</taxon>
        <taxon>Chordata</taxon>
        <taxon>Craniata</taxon>
        <taxon>Vertebrata</taxon>
        <taxon>Euteleostomi</taxon>
        <taxon>Mammalia</taxon>
        <taxon>Eutheria</taxon>
        <taxon>Euarchontoglires</taxon>
        <taxon>Glires</taxon>
        <taxon>Rodentia</taxon>
        <taxon>Myomorpha</taxon>
        <taxon>Muroidea</taxon>
        <taxon>Spalacidae</taxon>
        <taxon>Spalacinae</taxon>
        <taxon>Nannospalax</taxon>
    </lineage>
</organism>
<dbReference type="GO" id="GO:0008284">
    <property type="term" value="P:positive regulation of cell population proliferation"/>
    <property type="evidence" value="ECO:0007669"/>
    <property type="project" value="UniProtKB-ARBA"/>
</dbReference>
<keyword evidence="5 13" id="KW-0371">Homeobox</keyword>
<dbReference type="Ensembl" id="ENSNGAT00000014097.1">
    <property type="protein sequence ID" value="ENSNGAP00000008595.1"/>
    <property type="gene ID" value="ENSNGAG00000011538.1"/>
</dbReference>
<feature type="DNA-binding region" description="Homeobox" evidence="13">
    <location>
        <begin position="92"/>
        <end position="151"/>
    </location>
</feature>
<evidence type="ECO:0000256" key="2">
    <source>
        <dbReference type="ARBA" id="ARBA00022737"/>
    </source>
</evidence>
<sequence length="164" mass="18472">MSVDPTDLQTLPSFEKASNSGDSSPTLPSYGPEENDSPLQTPTAEMLNKETASPPSSVDSPDSSTSPTPKLAGSSSEESPGKKEESKVQIKKQKMPMVFSQAQLCTLNERFQKQKYLSLQQMQELSSILNLTYKQVKTWFQNQRMKCKRWQKSNWPKTFNSVSW</sequence>
<evidence type="ECO:0000256" key="6">
    <source>
        <dbReference type="ARBA" id="ARBA00023163"/>
    </source>
</evidence>
<evidence type="ECO:0000256" key="10">
    <source>
        <dbReference type="ARBA" id="ARBA00065278"/>
    </source>
</evidence>
<feature type="domain" description="Homeobox" evidence="16">
    <location>
        <begin position="90"/>
        <end position="150"/>
    </location>
</feature>
<dbReference type="GO" id="GO:0005654">
    <property type="term" value="C:nucleoplasm"/>
    <property type="evidence" value="ECO:0007669"/>
    <property type="project" value="UniProtKB-ARBA"/>
</dbReference>
<protein>
    <recommendedName>
        <fullName evidence="11">Homeobox protein NANOG</fullName>
    </recommendedName>
    <alternativeName>
        <fullName evidence="12">Homeobox transcription factor Nanog</fullName>
    </alternativeName>
</protein>
<dbReference type="PRINTS" id="PR00024">
    <property type="entry name" value="HOMEOBOX"/>
</dbReference>
<proteinExistence type="inferred from homology"/>
<dbReference type="GO" id="GO:0000978">
    <property type="term" value="F:RNA polymerase II cis-regulatory region sequence-specific DNA binding"/>
    <property type="evidence" value="ECO:0007669"/>
    <property type="project" value="TreeGrafter"/>
</dbReference>
<keyword evidence="3" id="KW-0805">Transcription regulation</keyword>
<keyword evidence="7 13" id="KW-0539">Nucleus</keyword>
<evidence type="ECO:0000256" key="4">
    <source>
        <dbReference type="ARBA" id="ARBA00023125"/>
    </source>
</evidence>
<evidence type="ECO:0000256" key="3">
    <source>
        <dbReference type="ARBA" id="ARBA00023015"/>
    </source>
</evidence>
<feature type="compositionally biased region" description="Low complexity" evidence="15">
    <location>
        <begin position="53"/>
        <end position="78"/>
    </location>
</feature>
<feature type="compositionally biased region" description="Polar residues" evidence="15">
    <location>
        <begin position="7"/>
        <end position="27"/>
    </location>
</feature>
<dbReference type="PROSITE" id="PS50071">
    <property type="entry name" value="HOMEOBOX_2"/>
    <property type="match status" value="1"/>
</dbReference>